<name>A0A1V0SEW3_9VIRU</name>
<organism evidence="1">
    <name type="scientific">Hokovirus HKV1</name>
    <dbReference type="NCBI Taxonomy" id="1977638"/>
    <lineage>
        <taxon>Viruses</taxon>
        <taxon>Varidnaviria</taxon>
        <taxon>Bamfordvirae</taxon>
        <taxon>Nucleocytoviricota</taxon>
        <taxon>Megaviricetes</taxon>
        <taxon>Imitervirales</taxon>
        <taxon>Mimiviridae</taxon>
        <taxon>Klosneuvirinae</taxon>
        <taxon>Hokovirus</taxon>
    </lineage>
</organism>
<evidence type="ECO:0000313" key="1">
    <source>
        <dbReference type="EMBL" id="ARF10256.1"/>
    </source>
</evidence>
<proteinExistence type="predicted"/>
<reference evidence="1" key="1">
    <citation type="journal article" date="2017" name="Science">
        <title>Giant viruses with an expanded complement of translation system components.</title>
        <authorList>
            <person name="Schulz F."/>
            <person name="Yutin N."/>
            <person name="Ivanova N.N."/>
            <person name="Ortega D.R."/>
            <person name="Lee T.K."/>
            <person name="Vierheilig J."/>
            <person name="Daims H."/>
            <person name="Horn M."/>
            <person name="Wagner M."/>
            <person name="Jensen G.J."/>
            <person name="Kyrpides N.C."/>
            <person name="Koonin E.V."/>
            <person name="Woyke T."/>
        </authorList>
    </citation>
    <scope>NUCLEOTIDE SEQUENCE</scope>
    <source>
        <strain evidence="1">HKV1</strain>
    </source>
</reference>
<gene>
    <name evidence="1" type="ORF">Hokovirus_1_135</name>
</gene>
<protein>
    <submittedName>
        <fullName evidence="1">Uncharacterized protein</fullName>
    </submittedName>
</protein>
<dbReference type="EMBL" id="KY684103">
    <property type="protein sequence ID" value="ARF10256.1"/>
    <property type="molecule type" value="Genomic_DNA"/>
</dbReference>
<accession>A0A1V0SEW3</accession>
<sequence length="216" mass="25734">MPLILDNLPCDTENDKFVEDFEKFIEQYPNINLLFTTYLRHQYFVPSPLFDHNYTTIIVLYDDYSKSDKHVLKRLVANLSNKHETFVIEKLRVSNDDEVCQVVYASNASNSQETVCINESCYKYCKSYYCYAIYSERNKRDIKYYVSNINSVDMTCVKCSRFTRNDLDFSTLFTHEYLKNKQTKHLKLDQTESENADNNYFFTFLLIIIWIMIVCL</sequence>